<proteinExistence type="inferred from homology"/>
<dbReference type="GO" id="GO:0046685">
    <property type="term" value="P:response to arsenic-containing substance"/>
    <property type="evidence" value="ECO:0007669"/>
    <property type="project" value="UniProtKB-KW"/>
</dbReference>
<evidence type="ECO:0000256" key="7">
    <source>
        <dbReference type="RuleBase" id="RU362029"/>
    </source>
</evidence>
<dbReference type="InterPro" id="IPR006659">
    <property type="entry name" value="Arsenate_reductase"/>
</dbReference>
<comment type="caution">
    <text evidence="8">The sequence shown here is derived from an EMBL/GenBank/DDBJ whole genome shotgun (WGS) entry which is preliminary data.</text>
</comment>
<dbReference type="Pfam" id="PF03960">
    <property type="entry name" value="ArsC"/>
    <property type="match status" value="1"/>
</dbReference>
<evidence type="ECO:0000256" key="6">
    <source>
        <dbReference type="PROSITE-ProRule" id="PRU01282"/>
    </source>
</evidence>
<comment type="similarity">
    <text evidence="1 6 7">Belongs to the ArsC family.</text>
</comment>
<dbReference type="EC" id="1.20.4.1" evidence="4 7"/>
<dbReference type="AlphaFoldDB" id="A0A657LNU6"/>
<dbReference type="RefSeq" id="WP_071834513.1">
    <property type="nucleotide sequence ID" value="NZ_LSRP01000107.1"/>
</dbReference>
<dbReference type="PANTHER" id="PTHR30041">
    <property type="entry name" value="ARSENATE REDUCTASE"/>
    <property type="match status" value="1"/>
</dbReference>
<evidence type="ECO:0000256" key="3">
    <source>
        <dbReference type="ARBA" id="ARBA00023002"/>
    </source>
</evidence>
<evidence type="ECO:0000256" key="4">
    <source>
        <dbReference type="ARBA" id="ARBA00038969"/>
    </source>
</evidence>
<dbReference type="NCBIfam" id="TIGR00014">
    <property type="entry name" value="arsC"/>
    <property type="match status" value="1"/>
</dbReference>
<keyword evidence="9" id="KW-1185">Reference proteome</keyword>
<evidence type="ECO:0000256" key="2">
    <source>
        <dbReference type="ARBA" id="ARBA00022849"/>
    </source>
</evidence>
<evidence type="ECO:0000313" key="8">
    <source>
        <dbReference type="EMBL" id="OJF93374.1"/>
    </source>
</evidence>
<gene>
    <name evidence="8" type="ORF">AX760_05040</name>
</gene>
<keyword evidence="2" id="KW-0059">Arsenical resistance</keyword>
<dbReference type="Gene3D" id="3.40.30.10">
    <property type="entry name" value="Glutaredoxin"/>
    <property type="match status" value="1"/>
</dbReference>
<sequence>MAITIYHNRNCGTSRNVLKLIRDAGYEPTIIDYMESPPGREEMLALLIAMDMSPRALLRTQETLYTDLQLDDGALDDRALLDAMLANPRLIERPIVISEKGVRLCRPKEKVLELL</sequence>
<dbReference type="InterPro" id="IPR036249">
    <property type="entry name" value="Thioredoxin-like_sf"/>
</dbReference>
<organism evidence="8 9">
    <name type="scientific">Pararhizobium antarcticum</name>
    <dbReference type="NCBI Taxonomy" id="1798805"/>
    <lineage>
        <taxon>Bacteria</taxon>
        <taxon>Pseudomonadati</taxon>
        <taxon>Pseudomonadota</taxon>
        <taxon>Alphaproteobacteria</taxon>
        <taxon>Hyphomicrobiales</taxon>
        <taxon>Rhizobiaceae</taxon>
        <taxon>Rhizobium/Agrobacterium group</taxon>
        <taxon>Pararhizobium</taxon>
    </lineage>
</organism>
<reference evidence="8 9" key="1">
    <citation type="submission" date="2016-02" db="EMBL/GenBank/DDBJ databases">
        <title>Genome sequencing of a beta-galactosidase producing bacteria Rhizobium sp. 59.</title>
        <authorList>
            <person name="Wang D."/>
            <person name="Kot W."/>
            <person name="Qin Y."/>
            <person name="Hansen L."/>
            <person name="Naqvi K."/>
            <person name="Rensing C."/>
        </authorList>
    </citation>
    <scope>NUCLEOTIDE SEQUENCE [LARGE SCALE GENOMIC DNA]</scope>
    <source>
        <strain evidence="8 9">59</strain>
    </source>
</reference>
<evidence type="ECO:0000256" key="1">
    <source>
        <dbReference type="ARBA" id="ARBA00007198"/>
    </source>
</evidence>
<dbReference type="GO" id="GO:0008794">
    <property type="term" value="F:arsenate reductase (glutaredoxin) activity"/>
    <property type="evidence" value="ECO:0007669"/>
    <property type="project" value="UniProtKB-UniRule"/>
</dbReference>
<keyword evidence="3 7" id="KW-0560">Oxidoreductase</keyword>
<dbReference type="OrthoDB" id="9790554at2"/>
<dbReference type="SUPFAM" id="SSF52833">
    <property type="entry name" value="Thioredoxin-like"/>
    <property type="match status" value="1"/>
</dbReference>
<dbReference type="EMBL" id="LSRP01000107">
    <property type="protein sequence ID" value="OJF93374.1"/>
    <property type="molecule type" value="Genomic_DNA"/>
</dbReference>
<evidence type="ECO:0000256" key="5">
    <source>
        <dbReference type="ARBA" id="ARBA00039879"/>
    </source>
</evidence>
<comment type="catalytic activity">
    <reaction evidence="7">
        <text>[glutaredoxin]-dithiol + arsenate + glutathione + H(+) = glutathionyl-S-S-[glutaredoxin] + arsenite + H2O</text>
        <dbReference type="Rhea" id="RHEA:22016"/>
        <dbReference type="Rhea" id="RHEA-COMP:10729"/>
        <dbReference type="Rhea" id="RHEA-COMP:17668"/>
        <dbReference type="ChEBI" id="CHEBI:15377"/>
        <dbReference type="ChEBI" id="CHEBI:15378"/>
        <dbReference type="ChEBI" id="CHEBI:29242"/>
        <dbReference type="ChEBI" id="CHEBI:29950"/>
        <dbReference type="ChEBI" id="CHEBI:48597"/>
        <dbReference type="ChEBI" id="CHEBI:57925"/>
        <dbReference type="ChEBI" id="CHEBI:146199"/>
        <dbReference type="EC" id="1.20.4.1"/>
    </reaction>
</comment>
<dbReference type="Proteomes" id="UP000182661">
    <property type="component" value="Unassembled WGS sequence"/>
</dbReference>
<name>A0A657LNU6_9HYPH</name>
<dbReference type="PROSITE" id="PS51353">
    <property type="entry name" value="ARSC"/>
    <property type="match status" value="1"/>
</dbReference>
<protein>
    <recommendedName>
        <fullName evidence="5 7">Arsenate reductase</fullName>
        <ecNumber evidence="4 7">1.20.4.1</ecNumber>
    </recommendedName>
</protein>
<evidence type="ECO:0000313" key="9">
    <source>
        <dbReference type="Proteomes" id="UP000182661"/>
    </source>
</evidence>
<accession>A0A657LNU6</accession>
<dbReference type="PANTHER" id="PTHR30041:SF5">
    <property type="entry name" value="ARSENATE REDUCTASE-RELATED"/>
    <property type="match status" value="1"/>
</dbReference>
<dbReference type="CDD" id="cd03034">
    <property type="entry name" value="ArsC_ArsC"/>
    <property type="match status" value="1"/>
</dbReference>
<dbReference type="InterPro" id="IPR006660">
    <property type="entry name" value="Arsenate_reductase-like"/>
</dbReference>